<evidence type="ECO:0000313" key="4">
    <source>
        <dbReference type="EMBL" id="QNM85306.1"/>
    </source>
</evidence>
<dbReference type="Pfam" id="PF18962">
    <property type="entry name" value="Por_Secre_tail"/>
    <property type="match status" value="1"/>
</dbReference>
<dbReference type="NCBIfam" id="TIGR04183">
    <property type="entry name" value="Por_Secre_tail"/>
    <property type="match status" value="1"/>
</dbReference>
<keyword evidence="5" id="KW-1185">Reference proteome</keyword>
<dbReference type="RefSeq" id="WP_187482218.1">
    <property type="nucleotide sequence ID" value="NZ_CP060695.1"/>
</dbReference>
<dbReference type="EMBL" id="CP060695">
    <property type="protein sequence ID" value="QNM85306.1"/>
    <property type="molecule type" value="Genomic_DNA"/>
</dbReference>
<name>A0A7G9L9K7_9FLAO</name>
<organism evidence="4 5">
    <name type="scientific">Polaribacter pectinis</name>
    <dbReference type="NCBI Taxonomy" id="2738844"/>
    <lineage>
        <taxon>Bacteria</taxon>
        <taxon>Pseudomonadati</taxon>
        <taxon>Bacteroidota</taxon>
        <taxon>Flavobacteriia</taxon>
        <taxon>Flavobacteriales</taxon>
        <taxon>Flavobacteriaceae</taxon>
    </lineage>
</organism>
<proteinExistence type="predicted"/>
<feature type="chain" id="PRO_5028878570" evidence="2">
    <location>
        <begin position="20"/>
        <end position="451"/>
    </location>
</feature>
<feature type="domain" description="Secretion system C-terminal sorting" evidence="3">
    <location>
        <begin position="382"/>
        <end position="449"/>
    </location>
</feature>
<sequence>MKKTLLLITILFVSTFGFSQTYDNSTYFISELIPSPPNSSSLINDSDNASIPDYQSDVDDGIEYFEFRGTPNATIDNDVYFIMIDGDGDDSDVGANIGKVRDAVNLSGLQFGANGILAIVVDITMDSGALGADGTLDISGTKWINPYATDLASSGANVVTIQLTASSIDWTDEDPSGDGINETLNKFNISSKTPDIGYDGSISDQSATYMIVKSTAGNPKNELVDSNEDGVLDGAATSWTIYDSVSILDDDDITTGNSEVGEFGYGKIIFVERLLSTDPLLHFDASISPTIVTLDQYPNYVARQGVKTGYAATTDGVDNDDWMAGRVNSLSYPSWKFSSNAARNIPTSLSSTNLATSTYGEVNPDFSATASIDGVFTSKVSVYPNPANEFVTISSAVEINKVEVYNLLGKKVISTSKLNNNNLDISSLAKGVYMMKLTSGESVASKKLIKK</sequence>
<accession>A0A7G9L9K7</accession>
<evidence type="ECO:0000256" key="1">
    <source>
        <dbReference type="ARBA" id="ARBA00022729"/>
    </source>
</evidence>
<dbReference type="Proteomes" id="UP000515808">
    <property type="component" value="Chromosome"/>
</dbReference>
<evidence type="ECO:0000313" key="5">
    <source>
        <dbReference type="Proteomes" id="UP000515808"/>
    </source>
</evidence>
<evidence type="ECO:0000259" key="3">
    <source>
        <dbReference type="Pfam" id="PF18962"/>
    </source>
</evidence>
<dbReference type="AlphaFoldDB" id="A0A7G9L9K7"/>
<protein>
    <submittedName>
        <fullName evidence="4">T9SS type A sorting domain-containing protein</fullName>
    </submittedName>
</protein>
<dbReference type="KEGG" id="ppec:H9W90_14120"/>
<reference evidence="4 5" key="1">
    <citation type="submission" date="2020-08" db="EMBL/GenBank/DDBJ databases">
        <title>Polaribacter sp. L12M9 isolated from gut of the Korean scallop.</title>
        <authorList>
            <person name="Jeong Y.S."/>
        </authorList>
    </citation>
    <scope>NUCLEOTIDE SEQUENCE [LARGE SCALE GENOMIC DNA]</scope>
    <source>
        <strain evidence="4 5">L12M9</strain>
    </source>
</reference>
<keyword evidence="1 2" id="KW-0732">Signal</keyword>
<dbReference type="InterPro" id="IPR026444">
    <property type="entry name" value="Secre_tail"/>
</dbReference>
<gene>
    <name evidence="4" type="ORF">H9W90_14120</name>
</gene>
<feature type="signal peptide" evidence="2">
    <location>
        <begin position="1"/>
        <end position="19"/>
    </location>
</feature>
<evidence type="ECO:0000256" key="2">
    <source>
        <dbReference type="SAM" id="SignalP"/>
    </source>
</evidence>